<dbReference type="PANTHER" id="PTHR24095:SF14">
    <property type="entry name" value="ACETYL-COENZYME A SYNTHETASE 1"/>
    <property type="match status" value="1"/>
</dbReference>
<dbReference type="EMBL" id="CACVAV010000197">
    <property type="protein sequence ID" value="CAA6812304.1"/>
    <property type="molecule type" value="Genomic_DNA"/>
</dbReference>
<proteinExistence type="inferred from homology"/>
<keyword evidence="2" id="KW-0007">Acetylation</keyword>
<gene>
    <name evidence="5" type="ORF">HELGO_WM38769</name>
</gene>
<dbReference type="Pfam" id="PF00501">
    <property type="entry name" value="AMP-binding"/>
    <property type="match status" value="1"/>
</dbReference>
<evidence type="ECO:0000313" key="5">
    <source>
        <dbReference type="EMBL" id="CAA6812304.1"/>
    </source>
</evidence>
<evidence type="ECO:0000259" key="4">
    <source>
        <dbReference type="Pfam" id="PF16177"/>
    </source>
</evidence>
<organism evidence="5">
    <name type="scientific">uncultured Thiotrichaceae bacterium</name>
    <dbReference type="NCBI Taxonomy" id="298394"/>
    <lineage>
        <taxon>Bacteria</taxon>
        <taxon>Pseudomonadati</taxon>
        <taxon>Pseudomonadota</taxon>
        <taxon>Gammaproteobacteria</taxon>
        <taxon>Thiotrichales</taxon>
        <taxon>Thiotrichaceae</taxon>
        <taxon>environmental samples</taxon>
    </lineage>
</organism>
<dbReference type="EC" id="6.2.1.1" evidence="5"/>
<evidence type="ECO:0000256" key="1">
    <source>
        <dbReference type="ARBA" id="ARBA00006432"/>
    </source>
</evidence>
<dbReference type="SUPFAM" id="SSF56801">
    <property type="entry name" value="Acetyl-CoA synthetase-like"/>
    <property type="match status" value="1"/>
</dbReference>
<accession>A0A6S6T1X3</accession>
<feature type="non-terminal residue" evidence="5">
    <location>
        <position position="169"/>
    </location>
</feature>
<reference evidence="5" key="1">
    <citation type="submission" date="2020-01" db="EMBL/GenBank/DDBJ databases">
        <authorList>
            <person name="Meier V. D."/>
            <person name="Meier V D."/>
        </authorList>
    </citation>
    <scope>NUCLEOTIDE SEQUENCE</scope>
    <source>
        <strain evidence="5">HLG_WM_MAG_08</strain>
    </source>
</reference>
<keyword evidence="5" id="KW-0436">Ligase</keyword>
<dbReference type="GO" id="GO:0006085">
    <property type="term" value="P:acetyl-CoA biosynthetic process"/>
    <property type="evidence" value="ECO:0007669"/>
    <property type="project" value="TreeGrafter"/>
</dbReference>
<dbReference type="Pfam" id="PF16177">
    <property type="entry name" value="ACAS_N"/>
    <property type="match status" value="1"/>
</dbReference>
<dbReference type="PANTHER" id="PTHR24095">
    <property type="entry name" value="ACETYL-COENZYME A SYNTHETASE"/>
    <property type="match status" value="1"/>
</dbReference>
<dbReference type="GO" id="GO:0005829">
    <property type="term" value="C:cytosol"/>
    <property type="evidence" value="ECO:0007669"/>
    <property type="project" value="TreeGrafter"/>
</dbReference>
<dbReference type="AlphaFoldDB" id="A0A6S6T1X3"/>
<evidence type="ECO:0000256" key="2">
    <source>
        <dbReference type="ARBA" id="ARBA00022990"/>
    </source>
</evidence>
<protein>
    <submittedName>
        <fullName evidence="5">Acetyl-coenzyme A synthetase (EC)</fullName>
        <ecNumber evidence="5">6.2.1.1</ecNumber>
    </submittedName>
</protein>
<dbReference type="InterPro" id="IPR032387">
    <property type="entry name" value="ACAS_N"/>
</dbReference>
<feature type="domain" description="Acetyl-coenzyme A synthetase N-terminal" evidence="4">
    <location>
        <begin position="25"/>
        <end position="82"/>
    </location>
</feature>
<comment type="similarity">
    <text evidence="1">Belongs to the ATP-dependent AMP-binding enzyme family.</text>
</comment>
<name>A0A6S6T1X3_9GAMM</name>
<feature type="domain" description="AMP-dependent synthetase/ligase" evidence="3">
    <location>
        <begin position="84"/>
        <end position="168"/>
    </location>
</feature>
<dbReference type="GO" id="GO:0003987">
    <property type="term" value="F:acetate-CoA ligase activity"/>
    <property type="evidence" value="ECO:0007669"/>
    <property type="project" value="UniProtKB-EC"/>
</dbReference>
<evidence type="ECO:0000259" key="3">
    <source>
        <dbReference type="Pfam" id="PF00501"/>
    </source>
</evidence>
<sequence>MSEVKKTYPVPAEFAAQANINAEQYAEMYQRSVDDPEGFWAEQAEQYLTWTKKWDNVLDWSFEGDVHIKWFEGGQLNVAENCLDRHLETRGDQVAIIWEGDSPDEDRKITYKELHEEVCKFANVLKSKGVNKGDRVSLYLPMIPEAAVAMLACARVGAIHSIVFGGFSP</sequence>
<dbReference type="InterPro" id="IPR042099">
    <property type="entry name" value="ANL_N_sf"/>
</dbReference>
<dbReference type="Gene3D" id="3.40.50.12780">
    <property type="entry name" value="N-terminal domain of ligase-like"/>
    <property type="match status" value="1"/>
</dbReference>
<dbReference type="InterPro" id="IPR000873">
    <property type="entry name" value="AMP-dep_synth/lig_dom"/>
</dbReference>